<name>A0A8G1A020_9EURY</name>
<sequence length="264" mass="29107">MFQPRSDFTYLMPVHFGGGKFDPGTIVTQRSTALTLSYETERDLLEQYIPEGFELLAPEVQVSFSKFTEINWMQGGQYNLINVAAPVRFHGEKDQLDGAYTLVVWENKTAPILGGREQTGIPKIYADIEDLHIVRPHYATTVSYEGNTFLTLDFEAAGAITGGDLDAVKTQMASMNTLGWRYIPKVGAPGAELSQFVLYPQGVEVESAQAGVGSLRWTELTPMQNPVQYYIVNSLAALPVKRVTQAVLTEGKAVLHAMGARVIE</sequence>
<dbReference type="RefSeq" id="WP_220681821.1">
    <property type="nucleotide sequence ID" value="NZ_CP037968.1"/>
</dbReference>
<dbReference type="OrthoDB" id="104634at2157"/>
<keyword evidence="2" id="KW-1185">Reference proteome</keyword>
<dbReference type="Gene3D" id="2.40.400.10">
    <property type="entry name" value="Acetoacetate decarboxylase-like"/>
    <property type="match status" value="1"/>
</dbReference>
<reference evidence="1" key="2">
    <citation type="submission" date="2019-03" db="EMBL/GenBank/DDBJ databases">
        <authorList>
            <person name="Chen S.-C."/>
            <person name="Wu S.-Y."/>
            <person name="Lai M.-C."/>
        </authorList>
    </citation>
    <scope>NUCLEOTIDE SEQUENCE</scope>
    <source>
        <strain evidence="1">ML15</strain>
    </source>
</reference>
<dbReference type="AlphaFoldDB" id="A0A8G1A020"/>
<dbReference type="Pfam" id="PF06314">
    <property type="entry name" value="ADC"/>
    <property type="match status" value="1"/>
</dbReference>
<gene>
    <name evidence="1" type="ORF">E2N92_00880</name>
</gene>
<evidence type="ECO:0000313" key="2">
    <source>
        <dbReference type="Proteomes" id="UP000826709"/>
    </source>
</evidence>
<dbReference type="InterPro" id="IPR010451">
    <property type="entry name" value="Acetoacetate_decarboxylase"/>
</dbReference>
<reference evidence="1" key="1">
    <citation type="journal article" date="2005" name="Int. J. Syst. Evol. Microbiol.">
        <title>Methanofollis formosanus sp. nov., isolated from a fish pond.</title>
        <authorList>
            <person name="Wu S.Y."/>
            <person name="Chen S.C."/>
            <person name="Lai M.C."/>
        </authorList>
    </citation>
    <scope>NUCLEOTIDE SEQUENCE</scope>
    <source>
        <strain evidence="1">ML15</strain>
    </source>
</reference>
<evidence type="ECO:0000313" key="1">
    <source>
        <dbReference type="EMBL" id="QYZ78085.1"/>
    </source>
</evidence>
<dbReference type="Proteomes" id="UP000826709">
    <property type="component" value="Chromosome"/>
</dbReference>
<proteinExistence type="predicted"/>
<organism evidence="1 2">
    <name type="scientific">Methanofollis formosanus</name>
    <dbReference type="NCBI Taxonomy" id="299308"/>
    <lineage>
        <taxon>Archaea</taxon>
        <taxon>Methanobacteriati</taxon>
        <taxon>Methanobacteriota</taxon>
        <taxon>Stenosarchaea group</taxon>
        <taxon>Methanomicrobia</taxon>
        <taxon>Methanomicrobiales</taxon>
        <taxon>Methanomicrobiaceae</taxon>
        <taxon>Methanofollis</taxon>
    </lineage>
</organism>
<dbReference type="KEGG" id="mfk:E2N92_00880"/>
<dbReference type="InterPro" id="IPR023375">
    <property type="entry name" value="ADC_dom_sf"/>
</dbReference>
<dbReference type="SUPFAM" id="SSF160104">
    <property type="entry name" value="Acetoacetate decarboxylase-like"/>
    <property type="match status" value="1"/>
</dbReference>
<dbReference type="GO" id="GO:0016829">
    <property type="term" value="F:lyase activity"/>
    <property type="evidence" value="ECO:0007669"/>
    <property type="project" value="InterPro"/>
</dbReference>
<accession>A0A8G1A020</accession>
<dbReference type="EMBL" id="CP037968">
    <property type="protein sequence ID" value="QYZ78085.1"/>
    <property type="molecule type" value="Genomic_DNA"/>
</dbReference>
<protein>
    <submittedName>
        <fullName evidence="1">Acetoacetate decarboxylase</fullName>
    </submittedName>
</protein>